<dbReference type="RefSeq" id="XP_060330052.1">
    <property type="nucleotide sequence ID" value="XM_060482293.1"/>
</dbReference>
<reference evidence="1" key="1">
    <citation type="submission" date="2023-06" db="EMBL/GenBank/DDBJ databases">
        <authorList>
            <consortium name="Lawrence Berkeley National Laboratory"/>
            <person name="Ahrendt S."/>
            <person name="Sahu N."/>
            <person name="Indic B."/>
            <person name="Wong-Bajracharya J."/>
            <person name="Merenyi Z."/>
            <person name="Ke H.-M."/>
            <person name="Monk M."/>
            <person name="Kocsube S."/>
            <person name="Drula E."/>
            <person name="Lipzen A."/>
            <person name="Balint B."/>
            <person name="Henrissat B."/>
            <person name="Andreopoulos B."/>
            <person name="Martin F.M."/>
            <person name="Harder C.B."/>
            <person name="Rigling D."/>
            <person name="Ford K.L."/>
            <person name="Foster G.D."/>
            <person name="Pangilinan J."/>
            <person name="Papanicolaou A."/>
            <person name="Barry K."/>
            <person name="LaButti K."/>
            <person name="Viragh M."/>
            <person name="Koriabine M."/>
            <person name="Yan M."/>
            <person name="Riley R."/>
            <person name="Champramary S."/>
            <person name="Plett K.L."/>
            <person name="Tsai I.J."/>
            <person name="Slot J."/>
            <person name="Sipos G."/>
            <person name="Plett J."/>
            <person name="Nagy L.G."/>
            <person name="Grigoriev I.V."/>
        </authorList>
    </citation>
    <scope>NUCLEOTIDE SEQUENCE</scope>
    <source>
        <strain evidence="1">CCBAS 213</strain>
    </source>
</reference>
<dbReference type="EMBL" id="JAUEPS010000020">
    <property type="protein sequence ID" value="KAK0457753.1"/>
    <property type="molecule type" value="Genomic_DNA"/>
</dbReference>
<name>A0AA39KFC9_ARMTA</name>
<proteinExistence type="predicted"/>
<dbReference type="GeneID" id="85365841"/>
<evidence type="ECO:0000313" key="2">
    <source>
        <dbReference type="Proteomes" id="UP001175211"/>
    </source>
</evidence>
<accession>A0AA39KFC9</accession>
<protein>
    <submittedName>
        <fullName evidence="1">Uncharacterized protein</fullName>
    </submittedName>
</protein>
<sequence>MFLQAALCETRPCPFTMTTLPPELVEIIVHKVWYSEMPSYIRKSFMTTCPIIDRTWKAAYAPIASQDMYITNLAFLDYLCDTALCQKSIIYHDFIPQLARSITCFVDLREDKKERAAKAVYRYLVALRNTLGFQVLFKHVRYISFQLVWISIDGGVIRYLPSALGLTISARYDRFLSNVPPLHSRPCARKSGMHIYFSMINLSSWRQLPTRFWAHVFAGLRTIGFPGELFNTKIWPEPHEVSVVGGVRHFRQFTYIYERRLGSWDPRNINQRLWMALRDGTGSGVLPVYSIIGNLNAWNHLYPPRAISIGMMLRD</sequence>
<dbReference type="Proteomes" id="UP001175211">
    <property type="component" value="Unassembled WGS sequence"/>
</dbReference>
<keyword evidence="2" id="KW-1185">Reference proteome</keyword>
<evidence type="ECO:0000313" key="1">
    <source>
        <dbReference type="EMBL" id="KAK0457753.1"/>
    </source>
</evidence>
<gene>
    <name evidence="1" type="ORF">EV420DRAFT_476412</name>
</gene>
<organism evidence="1 2">
    <name type="scientific">Armillaria tabescens</name>
    <name type="common">Ringless honey mushroom</name>
    <name type="synonym">Agaricus tabescens</name>
    <dbReference type="NCBI Taxonomy" id="1929756"/>
    <lineage>
        <taxon>Eukaryota</taxon>
        <taxon>Fungi</taxon>
        <taxon>Dikarya</taxon>
        <taxon>Basidiomycota</taxon>
        <taxon>Agaricomycotina</taxon>
        <taxon>Agaricomycetes</taxon>
        <taxon>Agaricomycetidae</taxon>
        <taxon>Agaricales</taxon>
        <taxon>Marasmiineae</taxon>
        <taxon>Physalacriaceae</taxon>
        <taxon>Desarmillaria</taxon>
    </lineage>
</organism>
<comment type="caution">
    <text evidence="1">The sequence shown here is derived from an EMBL/GenBank/DDBJ whole genome shotgun (WGS) entry which is preliminary data.</text>
</comment>
<dbReference type="AlphaFoldDB" id="A0AA39KFC9"/>